<name>A0ABV7LSY4_9GAMM</name>
<dbReference type="Gene3D" id="1.10.3480.10">
    <property type="entry name" value="TorD-like"/>
    <property type="match status" value="1"/>
</dbReference>
<proteinExistence type="predicted"/>
<protein>
    <submittedName>
        <fullName evidence="2">Molecular chaperone</fullName>
    </submittedName>
</protein>
<dbReference type="Proteomes" id="UP001595579">
    <property type="component" value="Unassembled WGS sequence"/>
</dbReference>
<dbReference type="SUPFAM" id="SSF89155">
    <property type="entry name" value="TorD-like"/>
    <property type="match status" value="1"/>
</dbReference>
<sequence length="215" mass="24060">MTDATTTQLPDLDEPHALRADVYRLLARLLREAPDRTLIDWLSGLEAEDDGSALASGWAALAAAARETSPEALARAHFRHLVGVIEGDVLPYASWYRNGCLMDEALLALRRDLRQLGYERTEHTRDPEDHLAALCEVMAMLIETRSPAEAKFFMRHLAPWAARCFADLEAVDTPFYSRLGQLGRAFTDMELGRLEREASQEPVRLVEPCPPHIGP</sequence>
<reference evidence="3" key="1">
    <citation type="journal article" date="2019" name="Int. J. Syst. Evol. Microbiol.">
        <title>The Global Catalogue of Microorganisms (GCM) 10K type strain sequencing project: providing services to taxonomists for standard genome sequencing and annotation.</title>
        <authorList>
            <consortium name="The Broad Institute Genomics Platform"/>
            <consortium name="The Broad Institute Genome Sequencing Center for Infectious Disease"/>
            <person name="Wu L."/>
            <person name="Ma J."/>
        </authorList>
    </citation>
    <scope>NUCLEOTIDE SEQUENCE [LARGE SCALE GENOMIC DNA]</scope>
    <source>
        <strain evidence="3">CECT 7698</strain>
    </source>
</reference>
<keyword evidence="1" id="KW-0143">Chaperone</keyword>
<evidence type="ECO:0000313" key="3">
    <source>
        <dbReference type="Proteomes" id="UP001595579"/>
    </source>
</evidence>
<dbReference type="Pfam" id="PF02613">
    <property type="entry name" value="Nitrate_red_del"/>
    <property type="match status" value="1"/>
</dbReference>
<dbReference type="EMBL" id="JBHRUG010000031">
    <property type="protein sequence ID" value="MFC3285271.1"/>
    <property type="molecule type" value="Genomic_DNA"/>
</dbReference>
<dbReference type="InterPro" id="IPR050289">
    <property type="entry name" value="TorD/DmsD_chaperones"/>
</dbReference>
<dbReference type="RefSeq" id="WP_386776044.1">
    <property type="nucleotide sequence ID" value="NZ_JBHRUG010000031.1"/>
</dbReference>
<dbReference type="PANTHER" id="PTHR34227">
    <property type="entry name" value="CHAPERONE PROTEIN YCDY"/>
    <property type="match status" value="1"/>
</dbReference>
<accession>A0ABV7LSY4</accession>
<dbReference type="InterPro" id="IPR020945">
    <property type="entry name" value="DMSO/NO3_reduct_chaperone"/>
</dbReference>
<gene>
    <name evidence="2" type="ORF">ACFOEV_16865</name>
</gene>
<evidence type="ECO:0000256" key="1">
    <source>
        <dbReference type="ARBA" id="ARBA00023186"/>
    </source>
</evidence>
<dbReference type="PANTHER" id="PTHR34227:SF1">
    <property type="entry name" value="DIMETHYL SULFOXIDE REDUCTASE CHAPERONE-RELATED"/>
    <property type="match status" value="1"/>
</dbReference>
<comment type="caution">
    <text evidence="2">The sequence shown here is derived from an EMBL/GenBank/DDBJ whole genome shotgun (WGS) entry which is preliminary data.</text>
</comment>
<dbReference type="InterPro" id="IPR036411">
    <property type="entry name" value="TorD-like_sf"/>
</dbReference>
<organism evidence="2 3">
    <name type="scientific">Litchfieldella rifensis</name>
    <dbReference type="NCBI Taxonomy" id="762643"/>
    <lineage>
        <taxon>Bacteria</taxon>
        <taxon>Pseudomonadati</taxon>
        <taxon>Pseudomonadota</taxon>
        <taxon>Gammaproteobacteria</taxon>
        <taxon>Oceanospirillales</taxon>
        <taxon>Halomonadaceae</taxon>
        <taxon>Litchfieldella</taxon>
    </lineage>
</organism>
<evidence type="ECO:0000313" key="2">
    <source>
        <dbReference type="EMBL" id="MFC3285271.1"/>
    </source>
</evidence>
<keyword evidence="3" id="KW-1185">Reference proteome</keyword>